<evidence type="ECO:0000256" key="1">
    <source>
        <dbReference type="SAM" id="MobiDB-lite"/>
    </source>
</evidence>
<reference evidence="2 3" key="1">
    <citation type="submission" date="2016-10" db="EMBL/GenBank/DDBJ databases">
        <authorList>
            <person name="de Groot N.N."/>
        </authorList>
    </citation>
    <scope>NUCLEOTIDE SEQUENCE [LARGE SCALE GENOMIC DNA]</scope>
    <source>
        <strain evidence="2 3">R-24608</strain>
    </source>
</reference>
<feature type="region of interest" description="Disordered" evidence="1">
    <location>
        <begin position="83"/>
        <end position="170"/>
    </location>
</feature>
<dbReference type="STRING" id="343013.SAMN04489707_106315"/>
<dbReference type="Proteomes" id="UP000183656">
    <property type="component" value="Unassembled WGS sequence"/>
</dbReference>
<keyword evidence="3" id="KW-1185">Reference proteome</keyword>
<dbReference type="RefSeq" id="WP_054257941.1">
    <property type="nucleotide sequence ID" value="NZ_CYIG01000067.1"/>
</dbReference>
<sequence>MSNPILNQCWPLQMPLTAKAVLISMADQADDDGHCWPSIQHLSERTCASKRAVIDAIKWLERSCVIVADRSNGRHTRYRVTPTLFAPSQDRSPRTQARQTTSADAAPVPVQMPHQCSSRTGADAAPTSADAAPVPVQMPHQPVQMPHTNPQEPSIEPSITPTTRAKRSSAELPDGFAEFWDRFPKKTAKAVAASSWVRKRLHVDQALREVVMAALAQHRMLPQWAKDGGRFVPNPATWLNQERWTDEFGPVAASQQGSGTSHPHGSLAAQAASVPHGWWEQAGFECVEEAANFGCYWTNFAQFRDRRRIAEEVPT</sequence>
<dbReference type="EMBL" id="FPBX01000063">
    <property type="protein sequence ID" value="SFU99426.1"/>
    <property type="molecule type" value="Genomic_DNA"/>
</dbReference>
<name>A0A1I7KPY9_9BURK</name>
<dbReference type="OrthoDB" id="8898949at2"/>
<protein>
    <submittedName>
        <fullName evidence="2">Helix-turn-helix domain-containing protein</fullName>
    </submittedName>
</protein>
<feature type="compositionally biased region" description="Low complexity" evidence="1">
    <location>
        <begin position="122"/>
        <end position="147"/>
    </location>
</feature>
<evidence type="ECO:0000313" key="3">
    <source>
        <dbReference type="Proteomes" id="UP000183656"/>
    </source>
</evidence>
<proteinExistence type="predicted"/>
<accession>A0A1I7KPY9</accession>
<gene>
    <name evidence="2" type="ORF">SAMN04489707_106315</name>
</gene>
<evidence type="ECO:0000313" key="2">
    <source>
        <dbReference type="EMBL" id="SFU99426.1"/>
    </source>
</evidence>
<dbReference type="AlphaFoldDB" id="A0A1I7KPY9"/>
<feature type="compositionally biased region" description="Polar residues" evidence="1">
    <location>
        <begin position="148"/>
        <end position="163"/>
    </location>
</feature>
<dbReference type="Pfam" id="PF13730">
    <property type="entry name" value="HTH_36"/>
    <property type="match status" value="1"/>
</dbReference>
<organism evidence="2 3">
    <name type="scientific">Paenacidovorax caeni</name>
    <dbReference type="NCBI Taxonomy" id="343013"/>
    <lineage>
        <taxon>Bacteria</taxon>
        <taxon>Pseudomonadati</taxon>
        <taxon>Pseudomonadota</taxon>
        <taxon>Betaproteobacteria</taxon>
        <taxon>Burkholderiales</taxon>
        <taxon>Comamonadaceae</taxon>
        <taxon>Paenacidovorax</taxon>
    </lineage>
</organism>
<feature type="compositionally biased region" description="Polar residues" evidence="1">
    <location>
        <begin position="94"/>
        <end position="103"/>
    </location>
</feature>